<evidence type="ECO:0000256" key="3">
    <source>
        <dbReference type="SAM" id="MobiDB-lite"/>
    </source>
</evidence>
<dbReference type="GO" id="GO:0000160">
    <property type="term" value="P:phosphorelay signal transduction system"/>
    <property type="evidence" value="ECO:0007669"/>
    <property type="project" value="InterPro"/>
</dbReference>
<dbReference type="SUPFAM" id="SSF52172">
    <property type="entry name" value="CheY-like"/>
    <property type="match status" value="1"/>
</dbReference>
<keyword evidence="1" id="KW-0145">Chemotaxis</keyword>
<evidence type="ECO:0000256" key="1">
    <source>
        <dbReference type="ARBA" id="ARBA00022500"/>
    </source>
</evidence>
<dbReference type="RefSeq" id="WP_267928465.1">
    <property type="nucleotide sequence ID" value="NZ_AP024233.1"/>
</dbReference>
<evidence type="ECO:0000256" key="2">
    <source>
        <dbReference type="PROSITE-ProRule" id="PRU00169"/>
    </source>
</evidence>
<evidence type="ECO:0000259" key="4">
    <source>
        <dbReference type="PROSITE" id="PS50110"/>
    </source>
</evidence>
<organism evidence="5 6">
    <name type="scientific">Desulfolithobacter dissulfuricans</name>
    <dbReference type="NCBI Taxonomy" id="2795293"/>
    <lineage>
        <taxon>Bacteria</taxon>
        <taxon>Pseudomonadati</taxon>
        <taxon>Thermodesulfobacteriota</taxon>
        <taxon>Desulfobulbia</taxon>
        <taxon>Desulfobulbales</taxon>
        <taxon>Desulfobulbaceae</taxon>
        <taxon>Desulfolithobacter</taxon>
    </lineage>
</organism>
<feature type="region of interest" description="Disordered" evidence="3">
    <location>
        <begin position="191"/>
        <end position="267"/>
    </location>
</feature>
<accession>A0A915XHX9</accession>
<feature type="compositionally biased region" description="Polar residues" evidence="3">
    <location>
        <begin position="463"/>
        <end position="473"/>
    </location>
</feature>
<dbReference type="Gene3D" id="3.40.1550.10">
    <property type="entry name" value="CheC-like"/>
    <property type="match status" value="2"/>
</dbReference>
<dbReference type="InterPro" id="IPR011006">
    <property type="entry name" value="CheY-like_superfamily"/>
</dbReference>
<proteinExistence type="predicted"/>
<sequence>MKARDRLDRIIEACRERIQTEVSVLLGKQLTLAKAETDILTKEDFFSMPAGKMVLAHIQMEGDIEGQGALLVLLKDAIRIGGTLIMLPESELETVIAEESYTEELEDSYGEIANIIAGALTSTFEELYPKNFRLVRTEQEIIIPVKVDVESDKPIPDDTYYLMTSALRLDEVEMGDMHLLLPAAPFGLVESETEAEPAEQQAAPAAQAGSATATETEAGEDIEVIRNQDASTEEESVEVIRQESSDDGEAGTSPAAPPPKKTDPRKQKKLIDRLLDGCRQQMEVEVGALLDGKLKLTPEGNALVTKEDFLDQLGSNQVMARLAVRGEKEGEAYIFASLKDAVFLGGTLIMLPEGELGEAVLREEFGPDVEDAYGEIANIIAGVYTSVFEEQYRKKIGFVKTSLDKIVPVKIDPDSDDTFPNTLYYLSVLSLSFDDRELGQLQVLFPADLLDLQDLGQTEKEQQATGTTSQGSRAVSADGGDAGAPFSAAASRTAETDGGAGGPARGQAVDQAADVPDILICTDHEEEGERIAGVLRNMGHQPRILHFKDPVANYLPGAIGCVFLVMRSVSEQGFGVAIKIHTTAPSIPLIAAGPAWTRTTVLKAVKYGAVDILITPASEEDIREKIEANLGQKAA</sequence>
<dbReference type="InterPro" id="IPR001789">
    <property type="entry name" value="Sig_transdc_resp-reg_receiver"/>
</dbReference>
<name>A0A915XHX9_9BACT</name>
<feature type="region of interest" description="Disordered" evidence="3">
    <location>
        <begin position="460"/>
        <end position="508"/>
    </location>
</feature>
<dbReference type="InterPro" id="IPR028976">
    <property type="entry name" value="CheC-like_sf"/>
</dbReference>
<feature type="compositionally biased region" description="Low complexity" evidence="3">
    <location>
        <begin position="198"/>
        <end position="216"/>
    </location>
</feature>
<comment type="caution">
    <text evidence="2">Lacks conserved residue(s) required for the propagation of feature annotation.</text>
</comment>
<dbReference type="AlphaFoldDB" id="A0A915XHX9"/>
<evidence type="ECO:0000313" key="6">
    <source>
        <dbReference type="Proteomes" id="UP001063350"/>
    </source>
</evidence>
<gene>
    <name evidence="5" type="ORF">GF1_09360</name>
</gene>
<reference evidence="5" key="1">
    <citation type="submission" date="2020-12" db="EMBL/GenBank/DDBJ databases">
        <title>Desulfobium dissulfuricans gen. nov., sp. nov., a novel mesophilic, sulfate-reducing bacterium isolated from a deep-sea hydrothermal vent.</title>
        <authorList>
            <person name="Hashimoto Y."/>
            <person name="Tame A."/>
            <person name="Sawayama S."/>
            <person name="Miyazaki J."/>
            <person name="Takai K."/>
            <person name="Nakagawa S."/>
        </authorList>
    </citation>
    <scope>NUCLEOTIDE SEQUENCE</scope>
    <source>
        <strain evidence="5">GF1</strain>
    </source>
</reference>
<dbReference type="GO" id="GO:0006935">
    <property type="term" value="P:chemotaxis"/>
    <property type="evidence" value="ECO:0007669"/>
    <property type="project" value="UniProtKB-KW"/>
</dbReference>
<dbReference type="SUPFAM" id="SSF103039">
    <property type="entry name" value="CheC-like"/>
    <property type="match status" value="2"/>
</dbReference>
<dbReference type="Proteomes" id="UP001063350">
    <property type="component" value="Chromosome"/>
</dbReference>
<evidence type="ECO:0000313" key="5">
    <source>
        <dbReference type="EMBL" id="BCO08560.1"/>
    </source>
</evidence>
<feature type="domain" description="Response regulatory" evidence="4">
    <location>
        <begin position="517"/>
        <end position="630"/>
    </location>
</feature>
<keyword evidence="6" id="KW-1185">Reference proteome</keyword>
<dbReference type="EMBL" id="AP024233">
    <property type="protein sequence ID" value="BCO08560.1"/>
    <property type="molecule type" value="Genomic_DNA"/>
</dbReference>
<dbReference type="KEGG" id="ddu:GF1_09360"/>
<dbReference type="PROSITE" id="PS50110">
    <property type="entry name" value="RESPONSE_REGULATORY"/>
    <property type="match status" value="1"/>
</dbReference>
<protein>
    <recommendedName>
        <fullName evidence="4">Response regulatory domain-containing protein</fullName>
    </recommendedName>
</protein>